<evidence type="ECO:0000313" key="1">
    <source>
        <dbReference type="Proteomes" id="UP000887565"/>
    </source>
</evidence>
<dbReference type="WBParaSite" id="nRc.2.0.1.t41020-RA">
    <property type="protein sequence ID" value="nRc.2.0.1.t41020-RA"/>
    <property type="gene ID" value="nRc.2.0.1.g41020"/>
</dbReference>
<evidence type="ECO:0000313" key="2">
    <source>
        <dbReference type="WBParaSite" id="nRc.2.0.1.t41020-RA"/>
    </source>
</evidence>
<keyword evidence="1" id="KW-1185">Reference proteome</keyword>
<organism evidence="1 2">
    <name type="scientific">Romanomermis culicivorax</name>
    <name type="common">Nematode worm</name>
    <dbReference type="NCBI Taxonomy" id="13658"/>
    <lineage>
        <taxon>Eukaryota</taxon>
        <taxon>Metazoa</taxon>
        <taxon>Ecdysozoa</taxon>
        <taxon>Nematoda</taxon>
        <taxon>Enoplea</taxon>
        <taxon>Dorylaimia</taxon>
        <taxon>Mermithida</taxon>
        <taxon>Mermithoidea</taxon>
        <taxon>Mermithidae</taxon>
        <taxon>Romanomermis</taxon>
    </lineage>
</organism>
<name>A0A915KSE3_ROMCU</name>
<accession>A0A915KSE3</accession>
<sequence length="32" mass="3889">MITGQTQSWQITSRNRIYVVMHCRSSWTFKSR</sequence>
<dbReference type="Proteomes" id="UP000887565">
    <property type="component" value="Unplaced"/>
</dbReference>
<protein>
    <submittedName>
        <fullName evidence="2">Uncharacterized protein</fullName>
    </submittedName>
</protein>
<dbReference type="AlphaFoldDB" id="A0A915KSE3"/>
<reference evidence="2" key="1">
    <citation type="submission" date="2022-11" db="UniProtKB">
        <authorList>
            <consortium name="WormBaseParasite"/>
        </authorList>
    </citation>
    <scope>IDENTIFICATION</scope>
</reference>
<proteinExistence type="predicted"/>